<keyword evidence="2" id="KW-0698">rRNA processing</keyword>
<dbReference type="NCBIfam" id="TIGR00138">
    <property type="entry name" value="rsmG_gidB"/>
    <property type="match status" value="1"/>
</dbReference>
<protein>
    <submittedName>
        <fullName evidence="4">Uncharacterized protein</fullName>
    </submittedName>
</protein>
<gene>
    <name evidence="4" type="ORF">METZ01_LOCUS2444</name>
</gene>
<dbReference type="PANTHER" id="PTHR31760:SF0">
    <property type="entry name" value="S-ADENOSYL-L-METHIONINE-DEPENDENT METHYLTRANSFERASES SUPERFAMILY PROTEIN"/>
    <property type="match status" value="1"/>
</dbReference>
<dbReference type="EMBL" id="UINC01000124">
    <property type="protein sequence ID" value="SUZ49590.1"/>
    <property type="molecule type" value="Genomic_DNA"/>
</dbReference>
<dbReference type="Pfam" id="PF02527">
    <property type="entry name" value="GidB"/>
    <property type="match status" value="1"/>
</dbReference>
<proteinExistence type="inferred from homology"/>
<dbReference type="PANTHER" id="PTHR31760">
    <property type="entry name" value="S-ADENOSYL-L-METHIONINE-DEPENDENT METHYLTRANSFERASES SUPERFAMILY PROTEIN"/>
    <property type="match status" value="1"/>
</dbReference>
<evidence type="ECO:0000313" key="4">
    <source>
        <dbReference type="EMBL" id="SUZ49590.1"/>
    </source>
</evidence>
<dbReference type="InterPro" id="IPR029063">
    <property type="entry name" value="SAM-dependent_MTases_sf"/>
</dbReference>
<dbReference type="SUPFAM" id="SSF53335">
    <property type="entry name" value="S-adenosyl-L-methionine-dependent methyltransferases"/>
    <property type="match status" value="1"/>
</dbReference>
<organism evidence="4">
    <name type="scientific">marine metagenome</name>
    <dbReference type="NCBI Taxonomy" id="408172"/>
    <lineage>
        <taxon>unclassified sequences</taxon>
        <taxon>metagenomes</taxon>
        <taxon>ecological metagenomes</taxon>
    </lineage>
</organism>
<dbReference type="PIRSF" id="PIRSF003078">
    <property type="entry name" value="GidB"/>
    <property type="match status" value="1"/>
</dbReference>
<dbReference type="HAMAP" id="MF_00074">
    <property type="entry name" value="16SrRNA_methyltr_G"/>
    <property type="match status" value="1"/>
</dbReference>
<keyword evidence="1" id="KW-0963">Cytoplasm</keyword>
<dbReference type="CDD" id="cd02440">
    <property type="entry name" value="AdoMet_MTases"/>
    <property type="match status" value="1"/>
</dbReference>
<sequence>MYDSPDRELRKGLRSMGVCGEESLVSSLAQYLKLLEKWNQKVNLVASTDIGSMVGRHVLDSLSIHPYLSGNTVVDAGSGAGLPGIPLAILNTDKEFILVDSNGKKTRFLFQVKTELGLSNVTVENCRVEHYESSQQIDMVISRAFSSLEELVVKTRHLLSSGSNKPCKLLAMKGRYPKEEITALPDDVTVSRIDKIIVPGENSHRHVVELICK</sequence>
<dbReference type="AlphaFoldDB" id="A0A381N4L9"/>
<accession>A0A381N4L9</accession>
<name>A0A381N4L9_9ZZZZ</name>
<evidence type="ECO:0000256" key="1">
    <source>
        <dbReference type="ARBA" id="ARBA00022490"/>
    </source>
</evidence>
<dbReference type="Gene3D" id="3.40.50.150">
    <property type="entry name" value="Vaccinia Virus protein VP39"/>
    <property type="match status" value="1"/>
</dbReference>
<dbReference type="InterPro" id="IPR003682">
    <property type="entry name" value="rRNA_ssu_MeTfrase_G"/>
</dbReference>
<dbReference type="GO" id="GO:0005829">
    <property type="term" value="C:cytosol"/>
    <property type="evidence" value="ECO:0007669"/>
    <property type="project" value="TreeGrafter"/>
</dbReference>
<dbReference type="GO" id="GO:0070043">
    <property type="term" value="F:rRNA (guanine-N7-)-methyltransferase activity"/>
    <property type="evidence" value="ECO:0007669"/>
    <property type="project" value="TreeGrafter"/>
</dbReference>
<evidence type="ECO:0000256" key="2">
    <source>
        <dbReference type="ARBA" id="ARBA00022552"/>
    </source>
</evidence>
<reference evidence="4" key="1">
    <citation type="submission" date="2018-05" db="EMBL/GenBank/DDBJ databases">
        <authorList>
            <person name="Lanie J.A."/>
            <person name="Ng W.-L."/>
            <person name="Kazmierczak K.M."/>
            <person name="Andrzejewski T.M."/>
            <person name="Davidsen T.M."/>
            <person name="Wayne K.J."/>
            <person name="Tettelin H."/>
            <person name="Glass J.I."/>
            <person name="Rusch D."/>
            <person name="Podicherti R."/>
            <person name="Tsui H.-C.T."/>
            <person name="Winkler M.E."/>
        </authorList>
    </citation>
    <scope>NUCLEOTIDE SEQUENCE</scope>
</reference>
<evidence type="ECO:0000256" key="3">
    <source>
        <dbReference type="ARBA" id="ARBA00022679"/>
    </source>
</evidence>
<keyword evidence="3" id="KW-0808">Transferase</keyword>